<evidence type="ECO:0000256" key="2">
    <source>
        <dbReference type="ARBA" id="ARBA00023180"/>
    </source>
</evidence>
<dbReference type="SUPFAM" id="SSF51126">
    <property type="entry name" value="Pectin lyase-like"/>
    <property type="match status" value="1"/>
</dbReference>
<keyword evidence="2" id="KW-0325">Glycoprotein</keyword>
<keyword evidence="1" id="KW-0479">Metal-binding</keyword>
<dbReference type="InterPro" id="IPR011050">
    <property type="entry name" value="Pectin_lyase_fold/virulence"/>
</dbReference>
<dbReference type="AlphaFoldDB" id="A0A6N8J6K6"/>
<proteinExistence type="predicted"/>
<reference evidence="3 4" key="1">
    <citation type="submission" date="2019-12" db="EMBL/GenBank/DDBJ databases">
        <title>The draft genomic sequence of strain Chitinophaga oryziterrae JCM 16595.</title>
        <authorList>
            <person name="Zhang X."/>
        </authorList>
    </citation>
    <scope>NUCLEOTIDE SEQUENCE [LARGE SCALE GENOMIC DNA]</scope>
    <source>
        <strain evidence="3 4">JCM 16595</strain>
    </source>
</reference>
<dbReference type="InterPro" id="IPR012334">
    <property type="entry name" value="Pectin_lyas_fold"/>
</dbReference>
<accession>A0A6N8J6K6</accession>
<gene>
    <name evidence="3" type="ORF">GO495_09590</name>
</gene>
<evidence type="ECO:0000256" key="1">
    <source>
        <dbReference type="ARBA" id="ARBA00022723"/>
    </source>
</evidence>
<dbReference type="InterPro" id="IPR052063">
    <property type="entry name" value="Polysaccharide_Lyase_1"/>
</dbReference>
<dbReference type="GO" id="GO:0046872">
    <property type="term" value="F:metal ion binding"/>
    <property type="evidence" value="ECO:0007669"/>
    <property type="project" value="UniProtKB-KW"/>
</dbReference>
<sequence length="696" mass="77823">MKIPFLFAALFIMQHAQAQYPKIPKDVQEVSDKLLDSAKKHADEAWQKALPIVQKEAKNGRPYIPFAARPTDLPQADILAFPGAEGGGAYTFGGRGGKVFVVTSLEDSGPGTLREACEAGGARTIVFNVAGIIHLKTPIMLRAPYVTIAGQTAPGSGVCIAGESFWIDTHDVIIRYLRFRRGETNVGRRDDALGGNPIGNLIVDHCSASWGLDENISLYRHMYNPGEGYPEEKLPTVNITVQNCISSEALDTYNHAFGSTMGGENCSFIRNLWACNAGRNPSVGWFSVFNFVNNVVFNWKHRTVDGGDYRSQFNIINNYFKPGPVTPVDDPVGHRLLKPESGRSKLKYQQFGRVYASGNIMEGNDKVTKDNWDGGIQVEELPDAGQYKEDMRADKPMPMPHFTIMSAKEAYQYVLDNAGATLPVRDPVDTRIVEQVRTGKILYKDNTSSKIGHEYITRRLGEDSYKQGIIYDISQVGGYPEYKGKPYKDTDGDGMPDDWETRHNLNPKDPSDANKIGNRDGYTNIENFLNDIKPEKKSYTVVVTERADKIVAALDIKNVSQSATVRDIIAQQYIDINNTEKDTAALHQLHVRYLSKLSSVLTTEQVTKVKDGMTYGILPVTYRAYLEMLPQLTPQQQQQIMAWLVEAREYAMDAGTSEKKHAWFGKYKGRINNYLSANGIDMKKAEADWKKRQNEK</sequence>
<dbReference type="OrthoDB" id="9803616at2"/>
<dbReference type="PANTHER" id="PTHR42970:SF1">
    <property type="entry name" value="PECTATE LYASE C-RELATED"/>
    <property type="match status" value="1"/>
</dbReference>
<organism evidence="3 4">
    <name type="scientific">Chitinophaga oryziterrae</name>
    <dbReference type="NCBI Taxonomy" id="1031224"/>
    <lineage>
        <taxon>Bacteria</taxon>
        <taxon>Pseudomonadati</taxon>
        <taxon>Bacteroidota</taxon>
        <taxon>Chitinophagia</taxon>
        <taxon>Chitinophagales</taxon>
        <taxon>Chitinophagaceae</taxon>
        <taxon>Chitinophaga</taxon>
    </lineage>
</organism>
<dbReference type="PANTHER" id="PTHR42970">
    <property type="entry name" value="PECTATE LYASE C-RELATED"/>
    <property type="match status" value="1"/>
</dbReference>
<dbReference type="Gene3D" id="2.160.20.10">
    <property type="entry name" value="Single-stranded right-handed beta-helix, Pectin lyase-like"/>
    <property type="match status" value="1"/>
</dbReference>
<evidence type="ECO:0000313" key="4">
    <source>
        <dbReference type="Proteomes" id="UP000468388"/>
    </source>
</evidence>
<dbReference type="Pfam" id="PF12875">
    <property type="entry name" value="DUF3826"/>
    <property type="match status" value="1"/>
</dbReference>
<dbReference type="RefSeq" id="WP_157299464.1">
    <property type="nucleotide sequence ID" value="NZ_BAAAZB010000010.1"/>
</dbReference>
<name>A0A6N8J6K6_9BACT</name>
<dbReference type="EMBL" id="WRXO01000002">
    <property type="protein sequence ID" value="MVT40830.1"/>
    <property type="molecule type" value="Genomic_DNA"/>
</dbReference>
<protein>
    <submittedName>
        <fullName evidence="3">DUF3826 domain-containing protein</fullName>
    </submittedName>
</protein>
<comment type="caution">
    <text evidence="3">The sequence shown here is derived from an EMBL/GenBank/DDBJ whole genome shotgun (WGS) entry which is preliminary data.</text>
</comment>
<dbReference type="InterPro" id="IPR024284">
    <property type="entry name" value="DUF3826"/>
</dbReference>
<dbReference type="Proteomes" id="UP000468388">
    <property type="component" value="Unassembled WGS sequence"/>
</dbReference>
<keyword evidence="4" id="KW-1185">Reference proteome</keyword>
<evidence type="ECO:0000313" key="3">
    <source>
        <dbReference type="EMBL" id="MVT40830.1"/>
    </source>
</evidence>